<organism evidence="2 3">
    <name type="scientific">Filobasidium floriforme</name>
    <dbReference type="NCBI Taxonomy" id="5210"/>
    <lineage>
        <taxon>Eukaryota</taxon>
        <taxon>Fungi</taxon>
        <taxon>Dikarya</taxon>
        <taxon>Basidiomycota</taxon>
        <taxon>Agaricomycotina</taxon>
        <taxon>Tremellomycetes</taxon>
        <taxon>Filobasidiales</taxon>
        <taxon>Filobasidiaceae</taxon>
        <taxon>Filobasidium</taxon>
    </lineage>
</organism>
<accession>A0A8K0JMG7</accession>
<reference evidence="2" key="1">
    <citation type="submission" date="2020-04" db="EMBL/GenBank/DDBJ databases">
        <title>Analysis of mating type loci in Filobasidium floriforme.</title>
        <authorList>
            <person name="Nowrousian M."/>
        </authorList>
    </citation>
    <scope>NUCLEOTIDE SEQUENCE</scope>
    <source>
        <strain evidence="2">CBS 6242</strain>
    </source>
</reference>
<comment type="caution">
    <text evidence="2">The sequence shown here is derived from an EMBL/GenBank/DDBJ whole genome shotgun (WGS) entry which is preliminary data.</text>
</comment>
<evidence type="ECO:0000256" key="1">
    <source>
        <dbReference type="SAM" id="MobiDB-lite"/>
    </source>
</evidence>
<proteinExistence type="predicted"/>
<evidence type="ECO:0000313" key="2">
    <source>
        <dbReference type="EMBL" id="KAG7558201.1"/>
    </source>
</evidence>
<evidence type="ECO:0000313" key="3">
    <source>
        <dbReference type="Proteomes" id="UP000812966"/>
    </source>
</evidence>
<feature type="region of interest" description="Disordered" evidence="1">
    <location>
        <begin position="125"/>
        <end position="156"/>
    </location>
</feature>
<dbReference type="AlphaFoldDB" id="A0A8K0JMG7"/>
<dbReference type="Proteomes" id="UP000812966">
    <property type="component" value="Unassembled WGS sequence"/>
</dbReference>
<protein>
    <submittedName>
        <fullName evidence="2">Uncharacterized protein</fullName>
    </submittedName>
</protein>
<dbReference type="EMBL" id="JABELV010000048">
    <property type="protein sequence ID" value="KAG7558201.1"/>
    <property type="molecule type" value="Genomic_DNA"/>
</dbReference>
<gene>
    <name evidence="2" type="ORF">FFLO_02854</name>
</gene>
<keyword evidence="3" id="KW-1185">Reference proteome</keyword>
<name>A0A8K0JMG7_9TREE</name>
<sequence length="171" mass="19195">MSHLEHIQDDLHHKVVAFGIDNLPRFAKYLPDTDCDAPYFPLVEKIRVNVYNALRSHGTDARVQTFLGYEGCTFTQEEWDTACKDYNDYIEGNHTAAESETIKENLKLMTESVFALIHSIQAAQDRKASTRSGSSSKRDSTLYGHDPMSTTGTGSIDTQCKMTALDRLGRT</sequence>